<evidence type="ECO:0000313" key="2">
    <source>
        <dbReference type="Proteomes" id="UP001062846"/>
    </source>
</evidence>
<protein>
    <submittedName>
        <fullName evidence="1">Uncharacterized protein</fullName>
    </submittedName>
</protein>
<comment type="caution">
    <text evidence="1">The sequence shown here is derived from an EMBL/GenBank/DDBJ whole genome shotgun (WGS) entry which is preliminary data.</text>
</comment>
<reference evidence="1" key="1">
    <citation type="submission" date="2022-02" db="EMBL/GenBank/DDBJ databases">
        <title>Plant Genome Project.</title>
        <authorList>
            <person name="Zhang R.-G."/>
        </authorList>
    </citation>
    <scope>NUCLEOTIDE SEQUENCE</scope>
    <source>
        <strain evidence="1">AT1</strain>
    </source>
</reference>
<organism evidence="1 2">
    <name type="scientific">Rhododendron molle</name>
    <name type="common">Chinese azalea</name>
    <name type="synonym">Azalea mollis</name>
    <dbReference type="NCBI Taxonomy" id="49168"/>
    <lineage>
        <taxon>Eukaryota</taxon>
        <taxon>Viridiplantae</taxon>
        <taxon>Streptophyta</taxon>
        <taxon>Embryophyta</taxon>
        <taxon>Tracheophyta</taxon>
        <taxon>Spermatophyta</taxon>
        <taxon>Magnoliopsida</taxon>
        <taxon>eudicotyledons</taxon>
        <taxon>Gunneridae</taxon>
        <taxon>Pentapetalae</taxon>
        <taxon>asterids</taxon>
        <taxon>Ericales</taxon>
        <taxon>Ericaceae</taxon>
        <taxon>Ericoideae</taxon>
        <taxon>Rhodoreae</taxon>
        <taxon>Rhododendron</taxon>
    </lineage>
</organism>
<keyword evidence="2" id="KW-1185">Reference proteome</keyword>
<sequence length="154" mass="17150">MVQLFGKHYLRSPNTSDIANLLKVGEDRGFPGMLGSLDCMHWAWKNCPRARAEQYSGRSGSPTLIHEAVASYDLRIWHAYFGLPGSNNDINVLHSSNLFSNLTQGIAPPACYTIPGKEYDTGYYVADGIYPKWSTLVQTISPPQGPKKQHFAMM</sequence>
<dbReference type="Proteomes" id="UP001062846">
    <property type="component" value="Chromosome 9"/>
</dbReference>
<proteinExistence type="predicted"/>
<gene>
    <name evidence="1" type="ORF">RHMOL_Rhmol09G0179100</name>
</gene>
<name>A0ACC0MFV1_RHOML</name>
<accession>A0ACC0MFV1</accession>
<dbReference type="EMBL" id="CM046396">
    <property type="protein sequence ID" value="KAI8539387.1"/>
    <property type="molecule type" value="Genomic_DNA"/>
</dbReference>
<evidence type="ECO:0000313" key="1">
    <source>
        <dbReference type="EMBL" id="KAI8539387.1"/>
    </source>
</evidence>